<dbReference type="EMBL" id="JACEIK010000116">
    <property type="protein sequence ID" value="MCD7450089.1"/>
    <property type="molecule type" value="Genomic_DNA"/>
</dbReference>
<name>A0ABS8RTY5_DATST</name>
<organism evidence="1 2">
    <name type="scientific">Datura stramonium</name>
    <name type="common">Jimsonweed</name>
    <name type="synonym">Common thornapple</name>
    <dbReference type="NCBI Taxonomy" id="4076"/>
    <lineage>
        <taxon>Eukaryota</taxon>
        <taxon>Viridiplantae</taxon>
        <taxon>Streptophyta</taxon>
        <taxon>Embryophyta</taxon>
        <taxon>Tracheophyta</taxon>
        <taxon>Spermatophyta</taxon>
        <taxon>Magnoliopsida</taxon>
        <taxon>eudicotyledons</taxon>
        <taxon>Gunneridae</taxon>
        <taxon>Pentapetalae</taxon>
        <taxon>asterids</taxon>
        <taxon>lamiids</taxon>
        <taxon>Solanales</taxon>
        <taxon>Solanaceae</taxon>
        <taxon>Solanoideae</taxon>
        <taxon>Datureae</taxon>
        <taxon>Datura</taxon>
    </lineage>
</organism>
<keyword evidence="2" id="KW-1185">Reference proteome</keyword>
<evidence type="ECO:0000313" key="1">
    <source>
        <dbReference type="EMBL" id="MCD7450089.1"/>
    </source>
</evidence>
<comment type="caution">
    <text evidence="1">The sequence shown here is derived from an EMBL/GenBank/DDBJ whole genome shotgun (WGS) entry which is preliminary data.</text>
</comment>
<evidence type="ECO:0000313" key="2">
    <source>
        <dbReference type="Proteomes" id="UP000823775"/>
    </source>
</evidence>
<reference evidence="1 2" key="1">
    <citation type="journal article" date="2021" name="BMC Genomics">
        <title>Datura genome reveals duplications of psychoactive alkaloid biosynthetic genes and high mutation rate following tissue culture.</title>
        <authorList>
            <person name="Rajewski A."/>
            <person name="Carter-House D."/>
            <person name="Stajich J."/>
            <person name="Litt A."/>
        </authorList>
    </citation>
    <scope>NUCLEOTIDE SEQUENCE [LARGE SCALE GENOMIC DNA]</scope>
    <source>
        <strain evidence="1">AR-01</strain>
    </source>
</reference>
<proteinExistence type="predicted"/>
<dbReference type="Proteomes" id="UP000823775">
    <property type="component" value="Unassembled WGS sequence"/>
</dbReference>
<gene>
    <name evidence="1" type="ORF">HAX54_003507</name>
</gene>
<sequence>MLEYRTSSAIVMVDNKPRGILASGDPQSECSTTIHLLLMLYIQCMMKILPSCCLIRLLLLCDVLHILSGLCTTVGNTAGVNNEAANTMMQRFWDSAMALTPDDDEETRSRVH</sequence>
<accession>A0ABS8RTY5</accession>
<protein>
    <submittedName>
        <fullName evidence="1">Uncharacterized protein</fullName>
    </submittedName>
</protein>